<comment type="similarity">
    <text evidence="8">Belongs to the G-protein coupled receptor 1 family.</text>
</comment>
<dbReference type="PROSITE" id="PS50262">
    <property type="entry name" value="G_PROTEIN_RECEP_F1_2"/>
    <property type="match status" value="1"/>
</dbReference>
<evidence type="ECO:0000256" key="2">
    <source>
        <dbReference type="ARBA" id="ARBA00022692"/>
    </source>
</evidence>
<reference evidence="12 13" key="1">
    <citation type="submission" date="2024-11" db="EMBL/GenBank/DDBJ databases">
        <title>Chromosome-level genome assembly of the freshwater bivalve Anodonta woodiana.</title>
        <authorList>
            <person name="Chen X."/>
        </authorList>
    </citation>
    <scope>NUCLEOTIDE SEQUENCE [LARGE SCALE GENOMIC DNA]</scope>
    <source>
        <strain evidence="12">MN2024</strain>
        <tissue evidence="12">Gills</tissue>
    </source>
</reference>
<dbReference type="InterPro" id="IPR000276">
    <property type="entry name" value="GPCR_Rhodpsn"/>
</dbReference>
<feature type="transmembrane region" description="Helical" evidence="10">
    <location>
        <begin position="99"/>
        <end position="117"/>
    </location>
</feature>
<dbReference type="InterPro" id="IPR017452">
    <property type="entry name" value="GPCR_Rhodpsn_7TM"/>
</dbReference>
<feature type="domain" description="G-protein coupled receptors family 1 profile" evidence="11">
    <location>
        <begin position="39"/>
        <end position="461"/>
    </location>
</feature>
<feature type="transmembrane region" description="Helical" evidence="10">
    <location>
        <begin position="58"/>
        <end position="79"/>
    </location>
</feature>
<feature type="region of interest" description="Disordered" evidence="9">
    <location>
        <begin position="257"/>
        <end position="297"/>
    </location>
</feature>
<dbReference type="CDD" id="cd00637">
    <property type="entry name" value="7tm_classA_rhodopsin-like"/>
    <property type="match status" value="1"/>
</dbReference>
<evidence type="ECO:0000313" key="13">
    <source>
        <dbReference type="Proteomes" id="UP001634394"/>
    </source>
</evidence>
<dbReference type="EMBL" id="JBJQND010000010">
    <property type="protein sequence ID" value="KAL3864657.1"/>
    <property type="molecule type" value="Genomic_DNA"/>
</dbReference>
<dbReference type="Proteomes" id="UP001634394">
    <property type="component" value="Unassembled WGS sequence"/>
</dbReference>
<feature type="transmembrane region" description="Helical" evidence="10">
    <location>
        <begin position="137"/>
        <end position="158"/>
    </location>
</feature>
<dbReference type="PANTHER" id="PTHR24238:SF47">
    <property type="entry name" value="ECDYSTEROIDS_DOPAMINE RECEPTOR-RELATED"/>
    <property type="match status" value="1"/>
</dbReference>
<dbReference type="AlphaFoldDB" id="A0ABD3VSZ8"/>
<sequence length="484" mass="54488">MGSLSHNSDLAEELNSDFVKAVLPVTIFVGILACVGFLGNLLVLCVFSFKYRRCNFKYFVLCLALIDLTSCLTTIPGELVTQTFWYIYPVPEICKAKSFFNLFTVCASALCLLLIAIDRYIKVCKPFGRQIKSKMAIFLCLCVLVIAGIVSTPVPFYWGVQHDNVIYRNITVNVTSCATDQKYKNTEHPLIYSITTAVIIFIPMVVMAVLYFLIACEIRQNMHTILAKRPIAANSLDMNVTAPDASGKEIVNINNASKPNEERIGDERNYDSPETSTTLVNEDCTDRKDFPDQAQDKTLSNPAMKTAEVENAIENAPEKTLSNPAMKTAEVENAIENNDVDTLQPEKVVDSKLFKPKHIKTEENNREGSVSISSDDVHVNLNAGKRKVKLVRMNNDVKRKTLITFILSTVFFISTVLYLTLLSLIASEYNILGNLTTNQKAVYFFFFRLYFIHHVINPFVYAFLDSQFKSGLLKMIRGKRNIMS</sequence>
<evidence type="ECO:0000256" key="10">
    <source>
        <dbReference type="SAM" id="Phobius"/>
    </source>
</evidence>
<evidence type="ECO:0000259" key="11">
    <source>
        <dbReference type="PROSITE" id="PS50262"/>
    </source>
</evidence>
<dbReference type="PROSITE" id="PS00237">
    <property type="entry name" value="G_PROTEIN_RECEP_F1_1"/>
    <property type="match status" value="1"/>
</dbReference>
<evidence type="ECO:0000256" key="6">
    <source>
        <dbReference type="ARBA" id="ARBA00023170"/>
    </source>
</evidence>
<keyword evidence="2 8" id="KW-0812">Transmembrane</keyword>
<dbReference type="GO" id="GO:0016020">
    <property type="term" value="C:membrane"/>
    <property type="evidence" value="ECO:0007669"/>
    <property type="project" value="UniProtKB-SubCell"/>
</dbReference>
<evidence type="ECO:0000313" key="12">
    <source>
        <dbReference type="EMBL" id="KAL3864657.1"/>
    </source>
</evidence>
<feature type="compositionally biased region" description="Basic and acidic residues" evidence="9">
    <location>
        <begin position="259"/>
        <end position="271"/>
    </location>
</feature>
<comment type="caution">
    <text evidence="12">The sequence shown here is derived from an EMBL/GenBank/DDBJ whole genome shotgun (WGS) entry which is preliminary data.</text>
</comment>
<evidence type="ECO:0000256" key="3">
    <source>
        <dbReference type="ARBA" id="ARBA00022989"/>
    </source>
</evidence>
<evidence type="ECO:0000256" key="8">
    <source>
        <dbReference type="RuleBase" id="RU000688"/>
    </source>
</evidence>
<feature type="transmembrane region" description="Helical" evidence="10">
    <location>
        <begin position="441"/>
        <end position="464"/>
    </location>
</feature>
<feature type="transmembrane region" description="Helical" evidence="10">
    <location>
        <begin position="402"/>
        <end position="421"/>
    </location>
</feature>
<dbReference type="Pfam" id="PF00001">
    <property type="entry name" value="7tm_1"/>
    <property type="match status" value="1"/>
</dbReference>
<evidence type="ECO:0000256" key="5">
    <source>
        <dbReference type="ARBA" id="ARBA00023136"/>
    </source>
</evidence>
<dbReference type="SMART" id="SM01381">
    <property type="entry name" value="7TM_GPCR_Srsx"/>
    <property type="match status" value="1"/>
</dbReference>
<feature type="transmembrane region" description="Helical" evidence="10">
    <location>
        <begin position="22"/>
        <end position="46"/>
    </location>
</feature>
<feature type="compositionally biased region" description="Basic and acidic residues" evidence="9">
    <location>
        <begin position="284"/>
        <end position="295"/>
    </location>
</feature>
<feature type="transmembrane region" description="Helical" evidence="10">
    <location>
        <begin position="190"/>
        <end position="214"/>
    </location>
</feature>
<name>A0ABD3VSZ8_SINWO</name>
<evidence type="ECO:0000256" key="4">
    <source>
        <dbReference type="ARBA" id="ARBA00023040"/>
    </source>
</evidence>
<proteinExistence type="inferred from homology"/>
<dbReference type="PANTHER" id="PTHR24238">
    <property type="entry name" value="G-PROTEIN COUPLED RECEPTOR"/>
    <property type="match status" value="1"/>
</dbReference>
<evidence type="ECO:0000256" key="9">
    <source>
        <dbReference type="SAM" id="MobiDB-lite"/>
    </source>
</evidence>
<dbReference type="Gene3D" id="1.20.1070.10">
    <property type="entry name" value="Rhodopsin 7-helix transmembrane proteins"/>
    <property type="match status" value="2"/>
</dbReference>
<dbReference type="SUPFAM" id="SSF81321">
    <property type="entry name" value="Family A G protein-coupled receptor-like"/>
    <property type="match status" value="1"/>
</dbReference>
<keyword evidence="13" id="KW-1185">Reference proteome</keyword>
<evidence type="ECO:0000256" key="1">
    <source>
        <dbReference type="ARBA" id="ARBA00004141"/>
    </source>
</evidence>
<keyword evidence="4 8" id="KW-0297">G-protein coupled receptor</keyword>
<dbReference type="GO" id="GO:0004930">
    <property type="term" value="F:G protein-coupled receptor activity"/>
    <property type="evidence" value="ECO:0007669"/>
    <property type="project" value="UniProtKB-KW"/>
</dbReference>
<keyword evidence="3 10" id="KW-1133">Transmembrane helix</keyword>
<protein>
    <recommendedName>
        <fullName evidence="11">G-protein coupled receptors family 1 profile domain-containing protein</fullName>
    </recommendedName>
</protein>
<gene>
    <name evidence="12" type="ORF">ACJMK2_006321</name>
</gene>
<accession>A0ABD3VSZ8</accession>
<keyword evidence="7 8" id="KW-0807">Transducer</keyword>
<organism evidence="12 13">
    <name type="scientific">Sinanodonta woodiana</name>
    <name type="common">Chinese pond mussel</name>
    <name type="synonym">Anodonta woodiana</name>
    <dbReference type="NCBI Taxonomy" id="1069815"/>
    <lineage>
        <taxon>Eukaryota</taxon>
        <taxon>Metazoa</taxon>
        <taxon>Spiralia</taxon>
        <taxon>Lophotrochozoa</taxon>
        <taxon>Mollusca</taxon>
        <taxon>Bivalvia</taxon>
        <taxon>Autobranchia</taxon>
        <taxon>Heteroconchia</taxon>
        <taxon>Palaeoheterodonta</taxon>
        <taxon>Unionida</taxon>
        <taxon>Unionoidea</taxon>
        <taxon>Unionidae</taxon>
        <taxon>Unioninae</taxon>
        <taxon>Sinanodonta</taxon>
    </lineage>
</organism>
<evidence type="ECO:0000256" key="7">
    <source>
        <dbReference type="ARBA" id="ARBA00023224"/>
    </source>
</evidence>
<keyword evidence="6 8" id="KW-0675">Receptor</keyword>
<keyword evidence="5 10" id="KW-0472">Membrane</keyword>
<comment type="subcellular location">
    <subcellularLocation>
        <location evidence="1">Membrane</location>
        <topology evidence="1">Multi-pass membrane protein</topology>
    </subcellularLocation>
</comment>
<dbReference type="PRINTS" id="PR00237">
    <property type="entry name" value="GPCRRHODOPSN"/>
</dbReference>